<dbReference type="EMBL" id="JAENHL010000004">
    <property type="protein sequence ID" value="MBK1865019.1"/>
    <property type="molecule type" value="Genomic_DNA"/>
</dbReference>
<keyword evidence="1" id="KW-0489">Methyltransferase</keyword>
<dbReference type="Proteomes" id="UP000616151">
    <property type="component" value="Unassembled WGS sequence"/>
</dbReference>
<organism evidence="1 2">
    <name type="scientific">Taklimakanibacter albus</name>
    <dbReference type="NCBI Taxonomy" id="2800327"/>
    <lineage>
        <taxon>Bacteria</taxon>
        <taxon>Pseudomonadati</taxon>
        <taxon>Pseudomonadota</taxon>
        <taxon>Alphaproteobacteria</taxon>
        <taxon>Hyphomicrobiales</taxon>
        <taxon>Aestuariivirgaceae</taxon>
        <taxon>Taklimakanibacter</taxon>
    </lineage>
</organism>
<evidence type="ECO:0000313" key="1">
    <source>
        <dbReference type="EMBL" id="MBK1865019.1"/>
    </source>
</evidence>
<comment type="caution">
    <text evidence="1">The sequence shown here is derived from an EMBL/GenBank/DDBJ whole genome shotgun (WGS) entry which is preliminary data.</text>
</comment>
<reference evidence="1" key="1">
    <citation type="submission" date="2021-01" db="EMBL/GenBank/DDBJ databases">
        <authorList>
            <person name="Sun Q."/>
        </authorList>
    </citation>
    <scope>NUCLEOTIDE SEQUENCE</scope>
    <source>
        <strain evidence="1">YIM B02566</strain>
    </source>
</reference>
<accession>A0ACC5QXC3</accession>
<keyword evidence="2" id="KW-1185">Reference proteome</keyword>
<keyword evidence="1" id="KW-0808">Transferase</keyword>
<proteinExistence type="predicted"/>
<evidence type="ECO:0000313" key="2">
    <source>
        <dbReference type="Proteomes" id="UP000616151"/>
    </source>
</evidence>
<protein>
    <submittedName>
        <fullName evidence="1">Methyltransferase domain-containing protein</fullName>
    </submittedName>
</protein>
<sequence>MGDSGGMASRIPERIGWAVETLAVRPSDELLEVGCGKGLAVSLIVPCLKSGRILAIDRSATGIAVARKTGRDWETTGKALFRHAALADLGSADGPFDKVFAINVNVFWTDPRAELPVVRKLLKKAGRLFLFYEPPAAIQRSRIADLVREKLAGSGLTVTKTVQKDDGAPLLCLTCGLS</sequence>
<name>A0ACC5QXC3_9HYPH</name>
<gene>
    <name evidence="1" type="ORF">JHL16_01545</name>
</gene>